<dbReference type="SUPFAM" id="SSF57903">
    <property type="entry name" value="FYVE/PHD zinc finger"/>
    <property type="match status" value="1"/>
</dbReference>
<protein>
    <submittedName>
        <fullName evidence="8">Pleckstrin homology and FYVE domain containing 1</fullName>
    </submittedName>
</protein>
<dbReference type="InterPro" id="IPR051765">
    <property type="entry name" value="PH_domain-containing_F"/>
</dbReference>
<dbReference type="GO" id="GO:0007032">
    <property type="term" value="P:endosome organization"/>
    <property type="evidence" value="ECO:0007669"/>
    <property type="project" value="TreeGrafter"/>
</dbReference>
<dbReference type="Pfam" id="PF00169">
    <property type="entry name" value="PH"/>
    <property type="match status" value="1"/>
</dbReference>
<dbReference type="InterPro" id="IPR011993">
    <property type="entry name" value="PH-like_dom_sf"/>
</dbReference>
<dbReference type="InterPro" id="IPR013083">
    <property type="entry name" value="Znf_RING/FYVE/PHD"/>
</dbReference>
<dbReference type="Ensembl" id="ENSMMDT00005055372.1">
    <property type="protein sequence ID" value="ENSMMDP00005054324.1"/>
    <property type="gene ID" value="ENSMMDG00005024386.1"/>
</dbReference>
<feature type="domain" description="FYVE-type" evidence="7">
    <location>
        <begin position="152"/>
        <end position="212"/>
    </location>
</feature>
<dbReference type="GeneTree" id="ENSGT00940000160728"/>
<dbReference type="GO" id="GO:0008333">
    <property type="term" value="P:endosome to lysosome transport"/>
    <property type="evidence" value="ECO:0007669"/>
    <property type="project" value="TreeGrafter"/>
</dbReference>
<dbReference type="InterPro" id="IPR011011">
    <property type="entry name" value="Znf_FYVE_PHD"/>
</dbReference>
<reference evidence="8" key="3">
    <citation type="submission" date="2025-09" db="UniProtKB">
        <authorList>
            <consortium name="Ensembl"/>
        </authorList>
    </citation>
    <scope>IDENTIFICATION</scope>
</reference>
<dbReference type="AlphaFoldDB" id="A0A668AW92"/>
<dbReference type="InterPro" id="IPR017455">
    <property type="entry name" value="Znf_FYVE-rel"/>
</dbReference>
<keyword evidence="2 4" id="KW-0863">Zinc-finger</keyword>
<keyword evidence="9" id="KW-1185">Reference proteome</keyword>
<reference evidence="8" key="2">
    <citation type="submission" date="2025-08" db="UniProtKB">
        <authorList>
            <consortium name="Ensembl"/>
        </authorList>
    </citation>
    <scope>IDENTIFICATION</scope>
</reference>
<dbReference type="PANTHER" id="PTHR46280">
    <property type="entry name" value="PLECKSTRIN HOMOLOGY DOMAIN-CONTAINING FAMILY F MEMBER 2-RELATED"/>
    <property type="match status" value="1"/>
</dbReference>
<dbReference type="Pfam" id="PF01363">
    <property type="entry name" value="FYVE"/>
    <property type="match status" value="1"/>
</dbReference>
<keyword evidence="1" id="KW-0479">Metal-binding</keyword>
<evidence type="ECO:0000256" key="5">
    <source>
        <dbReference type="SAM" id="MobiDB-lite"/>
    </source>
</evidence>
<evidence type="ECO:0000313" key="9">
    <source>
        <dbReference type="Proteomes" id="UP000472263"/>
    </source>
</evidence>
<dbReference type="Gene3D" id="2.30.29.30">
    <property type="entry name" value="Pleckstrin-homology domain (PH domain)/Phosphotyrosine-binding domain (PTB)"/>
    <property type="match status" value="1"/>
</dbReference>
<dbReference type="PANTHER" id="PTHR46280:SF2">
    <property type="entry name" value="PLECKSTRIN HOMOLOGY DOMAIN-CONTAINING FAMILY F MEMBER 1"/>
    <property type="match status" value="1"/>
</dbReference>
<name>A0A668AW92_9TELE</name>
<dbReference type="InParanoid" id="A0A668AW92"/>
<dbReference type="Gene3D" id="3.30.40.10">
    <property type="entry name" value="Zinc/RING finger domain, C3HC4 (zinc finger)"/>
    <property type="match status" value="1"/>
</dbReference>
<dbReference type="CDD" id="cd01218">
    <property type="entry name" value="PH_Phafin2-like"/>
    <property type="match status" value="1"/>
</dbReference>
<keyword evidence="3" id="KW-0862">Zinc</keyword>
<dbReference type="OrthoDB" id="70570at2759"/>
<evidence type="ECO:0000256" key="2">
    <source>
        <dbReference type="ARBA" id="ARBA00022771"/>
    </source>
</evidence>
<evidence type="ECO:0000256" key="3">
    <source>
        <dbReference type="ARBA" id="ARBA00022833"/>
    </source>
</evidence>
<dbReference type="SUPFAM" id="SSF50729">
    <property type="entry name" value="PH domain-like"/>
    <property type="match status" value="1"/>
</dbReference>
<dbReference type="Proteomes" id="UP000472263">
    <property type="component" value="Chromosome 3"/>
</dbReference>
<dbReference type="InterPro" id="IPR001849">
    <property type="entry name" value="PH_domain"/>
</dbReference>
<organism evidence="8 9">
    <name type="scientific">Myripristis murdjan</name>
    <name type="common">pinecone soldierfish</name>
    <dbReference type="NCBI Taxonomy" id="586833"/>
    <lineage>
        <taxon>Eukaryota</taxon>
        <taxon>Metazoa</taxon>
        <taxon>Chordata</taxon>
        <taxon>Craniata</taxon>
        <taxon>Vertebrata</taxon>
        <taxon>Euteleostomi</taxon>
        <taxon>Actinopterygii</taxon>
        <taxon>Neopterygii</taxon>
        <taxon>Teleostei</taxon>
        <taxon>Neoteleostei</taxon>
        <taxon>Acanthomorphata</taxon>
        <taxon>Holocentriformes</taxon>
        <taxon>Holocentridae</taxon>
        <taxon>Myripristis</taxon>
    </lineage>
</organism>
<dbReference type="PROSITE" id="PS50003">
    <property type="entry name" value="PH_DOMAIN"/>
    <property type="match status" value="1"/>
</dbReference>
<evidence type="ECO:0000259" key="6">
    <source>
        <dbReference type="PROSITE" id="PS50003"/>
    </source>
</evidence>
<evidence type="ECO:0000259" key="7">
    <source>
        <dbReference type="PROSITE" id="PS50178"/>
    </source>
</evidence>
<feature type="domain" description="PH" evidence="6">
    <location>
        <begin position="35"/>
        <end position="131"/>
    </location>
</feature>
<evidence type="ECO:0000313" key="8">
    <source>
        <dbReference type="Ensembl" id="ENSMMDP00005054324.1"/>
    </source>
</evidence>
<dbReference type="GO" id="GO:0035091">
    <property type="term" value="F:phosphatidylinositol binding"/>
    <property type="evidence" value="ECO:0007669"/>
    <property type="project" value="TreeGrafter"/>
</dbReference>
<reference evidence="8" key="1">
    <citation type="submission" date="2019-06" db="EMBL/GenBank/DDBJ databases">
        <authorList>
            <consortium name="Wellcome Sanger Institute Data Sharing"/>
        </authorList>
    </citation>
    <scope>NUCLEOTIDE SEQUENCE [LARGE SCALE GENOMIC DNA]</scope>
</reference>
<proteinExistence type="predicted"/>
<evidence type="ECO:0000256" key="4">
    <source>
        <dbReference type="PROSITE-ProRule" id="PRU00091"/>
    </source>
</evidence>
<evidence type="ECO:0000256" key="1">
    <source>
        <dbReference type="ARBA" id="ARBA00022723"/>
    </source>
</evidence>
<feature type="region of interest" description="Disordered" evidence="5">
    <location>
        <begin position="218"/>
        <end position="258"/>
    </location>
</feature>
<dbReference type="InterPro" id="IPR037871">
    <property type="entry name" value="PH_Phafin"/>
</dbReference>
<dbReference type="SMART" id="SM00064">
    <property type="entry name" value="FYVE"/>
    <property type="match status" value="1"/>
</dbReference>
<sequence>MSDQLTFTLENRDRIQAVESSFGPTGKPLFQPGRVLIGEGRLLKQSRRGPQPKAFFLFNDMLVYGSIILHGRWHKNQKIISLEDIELEDMEDGLTMSNQWLIRTPKKSFYVAAASPAEKRAWMEHIEECRSQLLQSASRRRSSTFAVTWIPDSASAICMRCSGKFSFTHRRHHCRHCGFVVCDSCSKERVMLEHIDCTKPLRVCKLCYTGLMKKENRWSGGSDGKSGSYEEDAAAPELELSSNEEPMESHAPSRWVTPEMDSWSPYVYLKPEHTKPLTT</sequence>
<dbReference type="PROSITE" id="PS50178">
    <property type="entry name" value="ZF_FYVE"/>
    <property type="match status" value="1"/>
</dbReference>
<accession>A0A668AW92</accession>
<dbReference type="GO" id="GO:0008270">
    <property type="term" value="F:zinc ion binding"/>
    <property type="evidence" value="ECO:0007669"/>
    <property type="project" value="UniProtKB-KW"/>
</dbReference>
<dbReference type="InterPro" id="IPR000306">
    <property type="entry name" value="Znf_FYVE"/>
</dbReference>
<gene>
    <name evidence="8" type="primary">PLEKHF1</name>
</gene>
<dbReference type="GO" id="GO:0005769">
    <property type="term" value="C:early endosome"/>
    <property type="evidence" value="ECO:0007669"/>
    <property type="project" value="TreeGrafter"/>
</dbReference>
<dbReference type="SMART" id="SM00233">
    <property type="entry name" value="PH"/>
    <property type="match status" value="1"/>
</dbReference>